<evidence type="ECO:0000259" key="4">
    <source>
        <dbReference type="Pfam" id="PF08241"/>
    </source>
</evidence>
<evidence type="ECO:0000256" key="2">
    <source>
        <dbReference type="ARBA" id="ARBA00022603"/>
    </source>
</evidence>
<evidence type="ECO:0000313" key="6">
    <source>
        <dbReference type="Proteomes" id="UP001230156"/>
    </source>
</evidence>
<dbReference type="PANTHER" id="PTHR44942:SF4">
    <property type="entry name" value="METHYLTRANSFERASE TYPE 11 DOMAIN-CONTAINING PROTEIN"/>
    <property type="match status" value="1"/>
</dbReference>
<keyword evidence="3" id="KW-0808">Transferase</keyword>
<comment type="caution">
    <text evidence="5">The sequence shown here is derived from an EMBL/GenBank/DDBJ whole genome shotgun (WGS) entry which is preliminary data.</text>
</comment>
<dbReference type="GO" id="GO:0008168">
    <property type="term" value="F:methyltransferase activity"/>
    <property type="evidence" value="ECO:0007669"/>
    <property type="project" value="UniProtKB-KW"/>
</dbReference>
<dbReference type="Proteomes" id="UP001230156">
    <property type="component" value="Unassembled WGS sequence"/>
</dbReference>
<sequence length="260" mass="28220">MSTGLDFKTDWNHAAGDYAKHRAGFPDWFFDRMEAARLFRPGMRVLDLATGTGTLARGFAKRGGIVTGLDIAPQMMAQAKALDAQAGVSVEYVQAKAEATGMPDGNFDLISAGTCWFWFDGDLAAAEAARVLKPGGHLMIAMLAWLPLKNSVVAASERLIEKHNPSWTLGNYEAGGVRYLRDLANGGFDSREMFAVDYDIPYSHEAWLGRIRASAGVSASLGAEAVAAFDAEHAAMLKRDFPDDPMQVPHRVVATWGRKP</sequence>
<keyword evidence="2 5" id="KW-0489">Methyltransferase</keyword>
<reference evidence="6" key="1">
    <citation type="submission" date="2023-08" db="EMBL/GenBank/DDBJ databases">
        <title>Rhodospirillaceae gen. nov., a novel taxon isolated from the Yangtze River Yuezi River estuary sludge.</title>
        <authorList>
            <person name="Ruan L."/>
        </authorList>
    </citation>
    <scope>NUCLEOTIDE SEQUENCE [LARGE SCALE GENOMIC DNA]</scope>
    <source>
        <strain evidence="6">R-7</strain>
    </source>
</reference>
<comment type="similarity">
    <text evidence="1">Belongs to the methyltransferase superfamily.</text>
</comment>
<evidence type="ECO:0000256" key="3">
    <source>
        <dbReference type="ARBA" id="ARBA00022679"/>
    </source>
</evidence>
<dbReference type="Pfam" id="PF08241">
    <property type="entry name" value="Methyltransf_11"/>
    <property type="match status" value="1"/>
</dbReference>
<evidence type="ECO:0000256" key="1">
    <source>
        <dbReference type="ARBA" id="ARBA00008361"/>
    </source>
</evidence>
<accession>A0ABU0YPY8</accession>
<dbReference type="EMBL" id="JAUYVI010000006">
    <property type="protein sequence ID" value="MDQ7249789.1"/>
    <property type="molecule type" value="Genomic_DNA"/>
</dbReference>
<dbReference type="RefSeq" id="WP_379958186.1">
    <property type="nucleotide sequence ID" value="NZ_JAUYVI010000006.1"/>
</dbReference>
<dbReference type="PANTHER" id="PTHR44942">
    <property type="entry name" value="METHYLTRANSF_11 DOMAIN-CONTAINING PROTEIN"/>
    <property type="match status" value="1"/>
</dbReference>
<dbReference type="GO" id="GO:0032259">
    <property type="term" value="P:methylation"/>
    <property type="evidence" value="ECO:0007669"/>
    <property type="project" value="UniProtKB-KW"/>
</dbReference>
<dbReference type="InterPro" id="IPR051052">
    <property type="entry name" value="Diverse_substrate_MTase"/>
</dbReference>
<evidence type="ECO:0000313" key="5">
    <source>
        <dbReference type="EMBL" id="MDQ7249789.1"/>
    </source>
</evidence>
<name>A0ABU0YPY8_9PROT</name>
<proteinExistence type="inferred from homology"/>
<dbReference type="Gene3D" id="3.40.50.150">
    <property type="entry name" value="Vaccinia Virus protein VP39"/>
    <property type="match status" value="1"/>
</dbReference>
<dbReference type="SUPFAM" id="SSF53335">
    <property type="entry name" value="S-adenosyl-L-methionine-dependent methyltransferases"/>
    <property type="match status" value="1"/>
</dbReference>
<organism evidence="5 6">
    <name type="scientific">Dongia sedimenti</name>
    <dbReference type="NCBI Taxonomy" id="3064282"/>
    <lineage>
        <taxon>Bacteria</taxon>
        <taxon>Pseudomonadati</taxon>
        <taxon>Pseudomonadota</taxon>
        <taxon>Alphaproteobacteria</taxon>
        <taxon>Rhodospirillales</taxon>
        <taxon>Dongiaceae</taxon>
        <taxon>Dongia</taxon>
    </lineage>
</organism>
<feature type="domain" description="Methyltransferase type 11" evidence="4">
    <location>
        <begin position="46"/>
        <end position="140"/>
    </location>
</feature>
<protein>
    <submittedName>
        <fullName evidence="5">Methyltransferase domain-containing protein</fullName>
    </submittedName>
</protein>
<dbReference type="CDD" id="cd02440">
    <property type="entry name" value="AdoMet_MTases"/>
    <property type="match status" value="1"/>
</dbReference>
<dbReference type="InterPro" id="IPR029063">
    <property type="entry name" value="SAM-dependent_MTases_sf"/>
</dbReference>
<gene>
    <name evidence="5" type="ORF">Q8A70_19020</name>
</gene>
<dbReference type="InterPro" id="IPR013216">
    <property type="entry name" value="Methyltransf_11"/>
</dbReference>
<keyword evidence="6" id="KW-1185">Reference proteome</keyword>